<comment type="caution">
    <text evidence="1">The sequence shown here is derived from an EMBL/GenBank/DDBJ whole genome shotgun (WGS) entry which is preliminary data.</text>
</comment>
<protein>
    <submittedName>
        <fullName evidence="1">Uncharacterized protein</fullName>
    </submittedName>
</protein>
<evidence type="ECO:0000313" key="1">
    <source>
        <dbReference type="EMBL" id="CAK0816166.1"/>
    </source>
</evidence>
<feature type="non-terminal residue" evidence="1">
    <location>
        <position position="1"/>
    </location>
</feature>
<feature type="non-terminal residue" evidence="1">
    <location>
        <position position="140"/>
    </location>
</feature>
<dbReference type="EMBL" id="CAUYUJ010006114">
    <property type="protein sequence ID" value="CAK0816166.1"/>
    <property type="molecule type" value="Genomic_DNA"/>
</dbReference>
<reference evidence="1" key="1">
    <citation type="submission" date="2023-10" db="EMBL/GenBank/DDBJ databases">
        <authorList>
            <person name="Chen Y."/>
            <person name="Shah S."/>
            <person name="Dougan E. K."/>
            <person name="Thang M."/>
            <person name="Chan C."/>
        </authorList>
    </citation>
    <scope>NUCLEOTIDE SEQUENCE [LARGE SCALE GENOMIC DNA]</scope>
</reference>
<gene>
    <name evidence="1" type="ORF">PCOR1329_LOCUS19211</name>
</gene>
<proteinExistence type="predicted"/>
<keyword evidence="2" id="KW-1185">Reference proteome</keyword>
<sequence>DIDKCRFGPLLQKQDVGACDASVSTCWYQCKNCCSRFGPAAGSMLLGDRIGCGITSLTDNVLCYMSAVAGVSQTVTVSQLSLHDTVVARFYDEARRIMAADAVRRQSCICFGQLPDGQTCDVEADESQFFSWPEDDGSGT</sequence>
<organism evidence="1 2">
    <name type="scientific">Prorocentrum cordatum</name>
    <dbReference type="NCBI Taxonomy" id="2364126"/>
    <lineage>
        <taxon>Eukaryota</taxon>
        <taxon>Sar</taxon>
        <taxon>Alveolata</taxon>
        <taxon>Dinophyceae</taxon>
        <taxon>Prorocentrales</taxon>
        <taxon>Prorocentraceae</taxon>
        <taxon>Prorocentrum</taxon>
    </lineage>
</organism>
<name>A0ABN9RB41_9DINO</name>
<accession>A0ABN9RB41</accession>
<dbReference type="Proteomes" id="UP001189429">
    <property type="component" value="Unassembled WGS sequence"/>
</dbReference>
<evidence type="ECO:0000313" key="2">
    <source>
        <dbReference type="Proteomes" id="UP001189429"/>
    </source>
</evidence>